<evidence type="ECO:0000256" key="1">
    <source>
        <dbReference type="SAM" id="MobiDB-lite"/>
    </source>
</evidence>
<sequence length="370" mass="40993">MEHLVGLVLHLPADHHRVLLRLVLAAEDQPLRRDAHRQPAQALHLGAVARRRVADVGHRPGERPRGRGGGAGVEERDERRVVEVQGRAGAVHGGGRRLRHGLDLRRRVVHGAHELDVVVGPGVVDEARVHGAVGVDVSRAHRQRRRAAVGPPHVLDGRVGVVHRARRRHHRRPHRGGAPLRVHGLDQRRHPGRVRARHGRAGDDVEAAVQLLAPNGGDADVLRPRGEDERARREHVGFEHRRAARRRAARRVRRHHRRRLRAQDGHPELDRRPGRAAPLDVLQQRGGILRAQYHAGEGEVLGELPERIVGEEQPGARLGALHRENGGAEGVRGVAEHDLVAVSRERRVVVARAEEDEPGARDGARAAWVH</sequence>
<feature type="compositionally biased region" description="Basic residues" evidence="1">
    <location>
        <begin position="164"/>
        <end position="175"/>
    </location>
</feature>
<feature type="compositionally biased region" description="Basic residues" evidence="1">
    <location>
        <begin position="242"/>
        <end position="260"/>
    </location>
</feature>
<dbReference type="Gramene" id="OGLUM05G18800.1">
    <property type="protein sequence ID" value="OGLUM05G18800.1"/>
    <property type="gene ID" value="OGLUM05G18800"/>
</dbReference>
<organism evidence="2">
    <name type="scientific">Oryza glumipatula</name>
    <dbReference type="NCBI Taxonomy" id="40148"/>
    <lineage>
        <taxon>Eukaryota</taxon>
        <taxon>Viridiplantae</taxon>
        <taxon>Streptophyta</taxon>
        <taxon>Embryophyta</taxon>
        <taxon>Tracheophyta</taxon>
        <taxon>Spermatophyta</taxon>
        <taxon>Magnoliopsida</taxon>
        <taxon>Liliopsida</taxon>
        <taxon>Poales</taxon>
        <taxon>Poaceae</taxon>
        <taxon>BOP clade</taxon>
        <taxon>Oryzoideae</taxon>
        <taxon>Oryzeae</taxon>
        <taxon>Oryzinae</taxon>
        <taxon>Oryza</taxon>
    </lineage>
</organism>
<feature type="region of interest" description="Disordered" evidence="1">
    <location>
        <begin position="216"/>
        <end position="274"/>
    </location>
</feature>
<reference evidence="2" key="1">
    <citation type="submission" date="2015-04" db="UniProtKB">
        <authorList>
            <consortium name="EnsemblPlants"/>
        </authorList>
    </citation>
    <scope>IDENTIFICATION</scope>
</reference>
<feature type="region of interest" description="Disordered" evidence="1">
    <location>
        <begin position="164"/>
        <end position="184"/>
    </location>
</feature>
<name>A0A0D9ZZN0_9ORYZ</name>
<reference evidence="2" key="2">
    <citation type="submission" date="2018-05" db="EMBL/GenBank/DDBJ databases">
        <title>OgluRS3 (Oryza glumaepatula Reference Sequence Version 3).</title>
        <authorList>
            <person name="Zhang J."/>
            <person name="Kudrna D."/>
            <person name="Lee S."/>
            <person name="Talag J."/>
            <person name="Welchert J."/>
            <person name="Wing R.A."/>
        </authorList>
    </citation>
    <scope>NUCLEOTIDE SEQUENCE [LARGE SCALE GENOMIC DNA]</scope>
</reference>
<dbReference type="EnsemblPlants" id="OGLUM05G18800.1">
    <property type="protein sequence ID" value="OGLUM05G18800.1"/>
    <property type="gene ID" value="OGLUM05G18800"/>
</dbReference>
<feature type="compositionally biased region" description="Basic and acidic residues" evidence="1">
    <location>
        <begin position="220"/>
        <end position="241"/>
    </location>
</feature>
<feature type="compositionally biased region" description="Basic and acidic residues" evidence="1">
    <location>
        <begin position="53"/>
        <end position="65"/>
    </location>
</feature>
<dbReference type="AlphaFoldDB" id="A0A0D9ZZN0"/>
<evidence type="ECO:0000313" key="3">
    <source>
        <dbReference type="Proteomes" id="UP000026961"/>
    </source>
</evidence>
<dbReference type="HOGENOM" id="CLU_748801_0_0_1"/>
<protein>
    <submittedName>
        <fullName evidence="2">Uncharacterized protein</fullName>
    </submittedName>
</protein>
<dbReference type="Proteomes" id="UP000026961">
    <property type="component" value="Chromosome 5"/>
</dbReference>
<proteinExistence type="predicted"/>
<evidence type="ECO:0000313" key="2">
    <source>
        <dbReference type="EnsemblPlants" id="OGLUM05G18800.1"/>
    </source>
</evidence>
<accession>A0A0D9ZZN0</accession>
<keyword evidence="3" id="KW-1185">Reference proteome</keyword>
<feature type="region of interest" description="Disordered" evidence="1">
    <location>
        <begin position="53"/>
        <end position="78"/>
    </location>
</feature>
<feature type="compositionally biased region" description="Basic and acidic residues" evidence="1">
    <location>
        <begin position="261"/>
        <end position="273"/>
    </location>
</feature>